<feature type="transmembrane region" description="Helical" evidence="2">
    <location>
        <begin position="174"/>
        <end position="194"/>
    </location>
</feature>
<feature type="transmembrane region" description="Helical" evidence="2">
    <location>
        <begin position="274"/>
        <end position="292"/>
    </location>
</feature>
<dbReference type="OrthoDB" id="2637653at2759"/>
<evidence type="ECO:0000313" key="4">
    <source>
        <dbReference type="EMBL" id="THU95910.1"/>
    </source>
</evidence>
<keyword evidence="2" id="KW-0472">Membrane</keyword>
<protein>
    <recommendedName>
        <fullName evidence="3">DUF6533 domain-containing protein</fullName>
    </recommendedName>
</protein>
<evidence type="ECO:0000256" key="2">
    <source>
        <dbReference type="SAM" id="Phobius"/>
    </source>
</evidence>
<sequence length="437" mass="48014">MLSNVLISTSSAEVLAESGWSASAQNVSRSFVASLAFLLYDILLTVDEEVGALWKRNWSLFKFLYFYVRYVPLILQIPLVLVGSEVTPRFGFTEKDCYRWQVYQGVVAIAIFAPSDYILVARIYALYHTTPAIQILVFIAYIATIILMSVGLALSLPQLKYDEICHTTSVPKTLLINGGAEVAFQTLLFLLTMYKFIRSLHLDRWSISRFCARSFEGVIGRGGGGGGGGNTTEGGGGESILKTIVRDGTWAFFVLFSLVSAQALIYLADKEGGILFGWVLSSFSFCSYRILLNLNHVPRSNSYISTALFSSHSYSQSSQSRTYNSNSTTNANRGNRRTTTGTGTGAGVTRLSQWTEHILPVSFDEWGDGYGPGCDFDDNDGGGGDDVRDGYELAPMNSPVPTPAPTPVRVRTPAPRETLVTSRLEEEEQEGEEEQGF</sequence>
<feature type="transmembrane region" description="Helical" evidence="2">
    <location>
        <begin position="132"/>
        <end position="154"/>
    </location>
</feature>
<gene>
    <name evidence="4" type="ORF">K435DRAFT_112286</name>
</gene>
<dbReference type="AlphaFoldDB" id="A0A4S8M1V9"/>
<keyword evidence="2" id="KW-0812">Transmembrane</keyword>
<evidence type="ECO:0000256" key="1">
    <source>
        <dbReference type="SAM" id="MobiDB-lite"/>
    </source>
</evidence>
<accession>A0A4S8M1V9</accession>
<name>A0A4S8M1V9_DENBC</name>
<feature type="domain" description="DUF6533" evidence="3">
    <location>
        <begin position="32"/>
        <end position="74"/>
    </location>
</feature>
<dbReference type="InterPro" id="IPR045340">
    <property type="entry name" value="DUF6533"/>
</dbReference>
<feature type="region of interest" description="Disordered" evidence="1">
    <location>
        <begin position="370"/>
        <end position="437"/>
    </location>
</feature>
<feature type="region of interest" description="Disordered" evidence="1">
    <location>
        <begin position="317"/>
        <end position="347"/>
    </location>
</feature>
<feature type="transmembrane region" description="Helical" evidence="2">
    <location>
        <begin position="250"/>
        <end position="268"/>
    </location>
</feature>
<feature type="compositionally biased region" description="Low complexity" evidence="1">
    <location>
        <begin position="317"/>
        <end position="341"/>
    </location>
</feature>
<keyword evidence="2" id="KW-1133">Transmembrane helix</keyword>
<keyword evidence="5" id="KW-1185">Reference proteome</keyword>
<feature type="transmembrane region" description="Helical" evidence="2">
    <location>
        <begin position="102"/>
        <end position="120"/>
    </location>
</feature>
<feature type="compositionally biased region" description="Low complexity" evidence="1">
    <location>
        <begin position="407"/>
        <end position="416"/>
    </location>
</feature>
<dbReference type="Proteomes" id="UP000297245">
    <property type="component" value="Unassembled WGS sequence"/>
</dbReference>
<proteinExistence type="predicted"/>
<reference evidence="4 5" key="1">
    <citation type="journal article" date="2019" name="Nat. Ecol. Evol.">
        <title>Megaphylogeny resolves global patterns of mushroom evolution.</title>
        <authorList>
            <person name="Varga T."/>
            <person name="Krizsan K."/>
            <person name="Foldi C."/>
            <person name="Dima B."/>
            <person name="Sanchez-Garcia M."/>
            <person name="Sanchez-Ramirez S."/>
            <person name="Szollosi G.J."/>
            <person name="Szarkandi J.G."/>
            <person name="Papp V."/>
            <person name="Albert L."/>
            <person name="Andreopoulos W."/>
            <person name="Angelini C."/>
            <person name="Antonin V."/>
            <person name="Barry K.W."/>
            <person name="Bougher N.L."/>
            <person name="Buchanan P."/>
            <person name="Buyck B."/>
            <person name="Bense V."/>
            <person name="Catcheside P."/>
            <person name="Chovatia M."/>
            <person name="Cooper J."/>
            <person name="Damon W."/>
            <person name="Desjardin D."/>
            <person name="Finy P."/>
            <person name="Geml J."/>
            <person name="Haridas S."/>
            <person name="Hughes K."/>
            <person name="Justo A."/>
            <person name="Karasinski D."/>
            <person name="Kautmanova I."/>
            <person name="Kiss B."/>
            <person name="Kocsube S."/>
            <person name="Kotiranta H."/>
            <person name="LaButti K.M."/>
            <person name="Lechner B.E."/>
            <person name="Liimatainen K."/>
            <person name="Lipzen A."/>
            <person name="Lukacs Z."/>
            <person name="Mihaltcheva S."/>
            <person name="Morgado L.N."/>
            <person name="Niskanen T."/>
            <person name="Noordeloos M.E."/>
            <person name="Ohm R.A."/>
            <person name="Ortiz-Santana B."/>
            <person name="Ovrebo C."/>
            <person name="Racz N."/>
            <person name="Riley R."/>
            <person name="Savchenko A."/>
            <person name="Shiryaev A."/>
            <person name="Soop K."/>
            <person name="Spirin V."/>
            <person name="Szebenyi C."/>
            <person name="Tomsovsky M."/>
            <person name="Tulloss R.E."/>
            <person name="Uehling J."/>
            <person name="Grigoriev I.V."/>
            <person name="Vagvolgyi C."/>
            <person name="Papp T."/>
            <person name="Martin F.M."/>
            <person name="Miettinen O."/>
            <person name="Hibbett D.S."/>
            <person name="Nagy L.G."/>
        </authorList>
    </citation>
    <scope>NUCLEOTIDE SEQUENCE [LARGE SCALE GENOMIC DNA]</scope>
    <source>
        <strain evidence="4 5">CBS 962.96</strain>
    </source>
</reference>
<feature type="compositionally biased region" description="Acidic residues" evidence="1">
    <location>
        <begin position="425"/>
        <end position="437"/>
    </location>
</feature>
<dbReference type="Pfam" id="PF20151">
    <property type="entry name" value="DUF6533"/>
    <property type="match status" value="1"/>
</dbReference>
<evidence type="ECO:0000313" key="5">
    <source>
        <dbReference type="Proteomes" id="UP000297245"/>
    </source>
</evidence>
<evidence type="ECO:0000259" key="3">
    <source>
        <dbReference type="Pfam" id="PF20151"/>
    </source>
</evidence>
<organism evidence="4 5">
    <name type="scientific">Dendrothele bispora (strain CBS 962.96)</name>
    <dbReference type="NCBI Taxonomy" id="1314807"/>
    <lineage>
        <taxon>Eukaryota</taxon>
        <taxon>Fungi</taxon>
        <taxon>Dikarya</taxon>
        <taxon>Basidiomycota</taxon>
        <taxon>Agaricomycotina</taxon>
        <taxon>Agaricomycetes</taxon>
        <taxon>Agaricomycetidae</taxon>
        <taxon>Agaricales</taxon>
        <taxon>Agaricales incertae sedis</taxon>
        <taxon>Dendrothele</taxon>
    </lineage>
</organism>
<dbReference type="EMBL" id="ML179189">
    <property type="protein sequence ID" value="THU95910.1"/>
    <property type="molecule type" value="Genomic_DNA"/>
</dbReference>
<feature type="transmembrane region" description="Helical" evidence="2">
    <location>
        <begin position="63"/>
        <end position="82"/>
    </location>
</feature>